<dbReference type="InterPro" id="IPR001387">
    <property type="entry name" value="Cro/C1-type_HTH"/>
</dbReference>
<dbReference type="AlphaFoldDB" id="A0A9D1CWL2"/>
<dbReference type="Proteomes" id="UP000824260">
    <property type="component" value="Unassembled WGS sequence"/>
</dbReference>
<dbReference type="GO" id="GO:0003677">
    <property type="term" value="F:DNA binding"/>
    <property type="evidence" value="ECO:0007669"/>
    <property type="project" value="InterPro"/>
</dbReference>
<accession>A0A9D1CWL2</accession>
<sequence>MYFKILRALRMDSDKTQKEIAAVLGTSQTMYARYERGANELPIHHLLALCHYYRVSADYILGLVDEKGNSLYGKPEARLQ</sequence>
<dbReference type="EMBL" id="DVFZ01000048">
    <property type="protein sequence ID" value="HIQ82384.1"/>
    <property type="molecule type" value="Genomic_DNA"/>
</dbReference>
<reference evidence="2" key="1">
    <citation type="submission" date="2020-10" db="EMBL/GenBank/DDBJ databases">
        <authorList>
            <person name="Gilroy R."/>
        </authorList>
    </citation>
    <scope>NUCLEOTIDE SEQUENCE</scope>
    <source>
        <strain evidence="2">ChiSjej6B24-2974</strain>
    </source>
</reference>
<reference evidence="2" key="2">
    <citation type="journal article" date="2021" name="PeerJ">
        <title>Extensive microbial diversity within the chicken gut microbiome revealed by metagenomics and culture.</title>
        <authorList>
            <person name="Gilroy R."/>
            <person name="Ravi A."/>
            <person name="Getino M."/>
            <person name="Pursley I."/>
            <person name="Horton D.L."/>
            <person name="Alikhan N.F."/>
            <person name="Baker D."/>
            <person name="Gharbi K."/>
            <person name="Hall N."/>
            <person name="Watson M."/>
            <person name="Adriaenssens E.M."/>
            <person name="Foster-Nyarko E."/>
            <person name="Jarju S."/>
            <person name="Secka A."/>
            <person name="Antonio M."/>
            <person name="Oren A."/>
            <person name="Chaudhuri R.R."/>
            <person name="La Ragione R."/>
            <person name="Hildebrand F."/>
            <person name="Pallen M.J."/>
        </authorList>
    </citation>
    <scope>NUCLEOTIDE SEQUENCE</scope>
    <source>
        <strain evidence="2">ChiSjej6B24-2974</strain>
    </source>
</reference>
<comment type="caution">
    <text evidence="2">The sequence shown here is derived from an EMBL/GenBank/DDBJ whole genome shotgun (WGS) entry which is preliminary data.</text>
</comment>
<dbReference type="Pfam" id="PF01381">
    <property type="entry name" value="HTH_3"/>
    <property type="match status" value="1"/>
</dbReference>
<dbReference type="CDD" id="cd00093">
    <property type="entry name" value="HTH_XRE"/>
    <property type="match status" value="1"/>
</dbReference>
<dbReference type="Gene3D" id="1.10.260.40">
    <property type="entry name" value="lambda repressor-like DNA-binding domains"/>
    <property type="match status" value="1"/>
</dbReference>
<organism evidence="2 3">
    <name type="scientific">Candidatus Pullichristensenella stercorigallinarum</name>
    <dbReference type="NCBI Taxonomy" id="2840909"/>
    <lineage>
        <taxon>Bacteria</taxon>
        <taxon>Bacillati</taxon>
        <taxon>Bacillota</taxon>
        <taxon>Clostridia</taxon>
        <taxon>Candidatus Pullichristensenella</taxon>
    </lineage>
</organism>
<dbReference type="SMART" id="SM00530">
    <property type="entry name" value="HTH_XRE"/>
    <property type="match status" value="1"/>
</dbReference>
<proteinExistence type="predicted"/>
<feature type="domain" description="HTH cro/C1-type" evidence="1">
    <location>
        <begin position="6"/>
        <end position="60"/>
    </location>
</feature>
<name>A0A9D1CWL2_9FIRM</name>
<gene>
    <name evidence="2" type="ORF">IAA52_04720</name>
</gene>
<evidence type="ECO:0000313" key="3">
    <source>
        <dbReference type="Proteomes" id="UP000824260"/>
    </source>
</evidence>
<evidence type="ECO:0000259" key="1">
    <source>
        <dbReference type="PROSITE" id="PS50943"/>
    </source>
</evidence>
<protein>
    <submittedName>
        <fullName evidence="2">Helix-turn-helix transcriptional regulator</fullName>
    </submittedName>
</protein>
<dbReference type="InterPro" id="IPR010982">
    <property type="entry name" value="Lambda_DNA-bd_dom_sf"/>
</dbReference>
<dbReference type="PROSITE" id="PS50943">
    <property type="entry name" value="HTH_CROC1"/>
    <property type="match status" value="1"/>
</dbReference>
<dbReference type="SUPFAM" id="SSF47413">
    <property type="entry name" value="lambda repressor-like DNA-binding domains"/>
    <property type="match status" value="1"/>
</dbReference>
<evidence type="ECO:0000313" key="2">
    <source>
        <dbReference type="EMBL" id="HIQ82384.1"/>
    </source>
</evidence>